<evidence type="ECO:0000256" key="2">
    <source>
        <dbReference type="ARBA" id="ARBA00022574"/>
    </source>
</evidence>
<feature type="compositionally biased region" description="Low complexity" evidence="8">
    <location>
        <begin position="63"/>
        <end position="77"/>
    </location>
</feature>
<evidence type="ECO:0000256" key="8">
    <source>
        <dbReference type="SAM" id="MobiDB-lite"/>
    </source>
</evidence>
<dbReference type="InterPro" id="IPR056150">
    <property type="entry name" value="WD40_CDC20-Fz"/>
</dbReference>
<dbReference type="InterPro" id="IPR001680">
    <property type="entry name" value="WD40_rpt"/>
</dbReference>
<feature type="region of interest" description="Disordered" evidence="8">
    <location>
        <begin position="1"/>
        <end position="163"/>
    </location>
</feature>
<dbReference type="SMART" id="SM00320">
    <property type="entry name" value="WD40"/>
    <property type="match status" value="7"/>
</dbReference>
<protein>
    <recommendedName>
        <fullName evidence="9">CDC20/Fizzy WD40 domain-containing protein</fullName>
    </recommendedName>
</protein>
<dbReference type="Pfam" id="PF24807">
    <property type="entry name" value="WD40_CDC20-Fz"/>
    <property type="match status" value="1"/>
</dbReference>
<dbReference type="PANTHER" id="PTHR19918:SF8">
    <property type="entry name" value="FI02843P"/>
    <property type="match status" value="1"/>
</dbReference>
<organism evidence="10">
    <name type="scientific">Absidia glauca</name>
    <name type="common">Pin mould</name>
    <dbReference type="NCBI Taxonomy" id="4829"/>
    <lineage>
        <taxon>Eukaryota</taxon>
        <taxon>Fungi</taxon>
        <taxon>Fungi incertae sedis</taxon>
        <taxon>Mucoromycota</taxon>
        <taxon>Mucoromycotina</taxon>
        <taxon>Mucoromycetes</taxon>
        <taxon>Mucorales</taxon>
        <taxon>Cunninghamellaceae</taxon>
        <taxon>Absidia</taxon>
    </lineage>
</organism>
<evidence type="ECO:0000256" key="7">
    <source>
        <dbReference type="PROSITE-ProRule" id="PRU00221"/>
    </source>
</evidence>
<dbReference type="PROSITE" id="PS50294">
    <property type="entry name" value="WD_REPEATS_REGION"/>
    <property type="match status" value="2"/>
</dbReference>
<proteinExistence type="inferred from homology"/>
<evidence type="ECO:0000256" key="3">
    <source>
        <dbReference type="ARBA" id="ARBA00022618"/>
    </source>
</evidence>
<dbReference type="SUPFAM" id="SSF50978">
    <property type="entry name" value="WD40 repeat-like"/>
    <property type="match status" value="1"/>
</dbReference>
<evidence type="ECO:0000256" key="6">
    <source>
        <dbReference type="ARBA" id="ARBA00023306"/>
    </source>
</evidence>
<dbReference type="GO" id="GO:0051301">
    <property type="term" value="P:cell division"/>
    <property type="evidence" value="ECO:0007669"/>
    <property type="project" value="UniProtKB-KW"/>
</dbReference>
<dbReference type="Gene3D" id="2.130.10.10">
    <property type="entry name" value="YVTN repeat-like/Quinoprotein amine dehydrogenase"/>
    <property type="match status" value="1"/>
</dbReference>
<dbReference type="GO" id="GO:0010997">
    <property type="term" value="F:anaphase-promoting complex binding"/>
    <property type="evidence" value="ECO:0007669"/>
    <property type="project" value="InterPro"/>
</dbReference>
<dbReference type="FunFam" id="2.130.10.10:FF:000098">
    <property type="entry name" value="WD repeat-containing protein slp1"/>
    <property type="match status" value="1"/>
</dbReference>
<evidence type="ECO:0000313" key="11">
    <source>
        <dbReference type="Proteomes" id="UP000078561"/>
    </source>
</evidence>
<dbReference type="InterPro" id="IPR015943">
    <property type="entry name" value="WD40/YVTN_repeat-like_dom_sf"/>
</dbReference>
<feature type="repeat" description="WD" evidence="7">
    <location>
        <begin position="540"/>
        <end position="573"/>
    </location>
</feature>
<keyword evidence="6" id="KW-0131">Cell cycle</keyword>
<dbReference type="InterPro" id="IPR033010">
    <property type="entry name" value="Cdc20/Fizzy"/>
</dbReference>
<feature type="compositionally biased region" description="Low complexity" evidence="8">
    <location>
        <begin position="101"/>
        <end position="122"/>
    </location>
</feature>
<name>A0A168QGU6_ABSGL</name>
<feature type="compositionally biased region" description="Basic and acidic residues" evidence="8">
    <location>
        <begin position="127"/>
        <end position="143"/>
    </location>
</feature>
<evidence type="ECO:0000313" key="10">
    <source>
        <dbReference type="EMBL" id="SAM04670.1"/>
    </source>
</evidence>
<feature type="compositionally biased region" description="Polar residues" evidence="8">
    <location>
        <begin position="1"/>
        <end position="20"/>
    </location>
</feature>
<dbReference type="GO" id="GO:1905786">
    <property type="term" value="P:positive regulation of anaphase-promoting complex-dependent catabolic process"/>
    <property type="evidence" value="ECO:0007669"/>
    <property type="project" value="TreeGrafter"/>
</dbReference>
<dbReference type="PROSITE" id="PS00678">
    <property type="entry name" value="WD_REPEATS_1"/>
    <property type="match status" value="1"/>
</dbReference>
<dbReference type="InterPro" id="IPR036322">
    <property type="entry name" value="WD40_repeat_dom_sf"/>
</dbReference>
<dbReference type="AlphaFoldDB" id="A0A168QGU6"/>
<dbReference type="InParanoid" id="A0A168QGU6"/>
<accession>A0A168QGU6</accession>
<dbReference type="InterPro" id="IPR019775">
    <property type="entry name" value="WD40_repeat_CS"/>
</dbReference>
<keyword evidence="11" id="KW-1185">Reference proteome</keyword>
<evidence type="ECO:0000256" key="4">
    <source>
        <dbReference type="ARBA" id="ARBA00022737"/>
    </source>
</evidence>
<evidence type="ECO:0000259" key="9">
    <source>
        <dbReference type="Pfam" id="PF24807"/>
    </source>
</evidence>
<keyword evidence="5" id="KW-0498">Mitosis</keyword>
<dbReference type="GO" id="GO:1990757">
    <property type="term" value="F:ubiquitin ligase activator activity"/>
    <property type="evidence" value="ECO:0007669"/>
    <property type="project" value="TreeGrafter"/>
</dbReference>
<feature type="domain" description="CDC20/Fizzy WD40" evidence="9">
    <location>
        <begin position="281"/>
        <end position="571"/>
    </location>
</feature>
<reference evidence="10" key="1">
    <citation type="submission" date="2016-04" db="EMBL/GenBank/DDBJ databases">
        <authorList>
            <person name="Evans L.H."/>
            <person name="Alamgir A."/>
            <person name="Owens N."/>
            <person name="Weber N.D."/>
            <person name="Virtaneva K."/>
            <person name="Barbian K."/>
            <person name="Babar A."/>
            <person name="Rosenke K."/>
        </authorList>
    </citation>
    <scope>NUCLEOTIDE SEQUENCE [LARGE SCALE GENOMIC DNA]</scope>
    <source>
        <strain evidence="10">CBS 101.48</strain>
    </source>
</reference>
<feature type="repeat" description="WD" evidence="7">
    <location>
        <begin position="408"/>
        <end position="449"/>
    </location>
</feature>
<feature type="repeat" description="WD" evidence="7">
    <location>
        <begin position="332"/>
        <end position="366"/>
    </location>
</feature>
<dbReference type="OrthoDB" id="10263272at2759"/>
<dbReference type="STRING" id="4829.A0A168QGU6"/>
<dbReference type="Proteomes" id="UP000078561">
    <property type="component" value="Unassembled WGS sequence"/>
</dbReference>
<keyword evidence="3" id="KW-0132">Cell division</keyword>
<comment type="similarity">
    <text evidence="1">Belongs to the WD repeat CDC20/Fizzy family.</text>
</comment>
<keyword evidence="2 7" id="KW-0853">WD repeat</keyword>
<dbReference type="PANTHER" id="PTHR19918">
    <property type="entry name" value="CELL DIVISION CYCLE 20 CDC20 FIZZY -RELATED"/>
    <property type="match status" value="1"/>
</dbReference>
<dbReference type="EMBL" id="LT554414">
    <property type="protein sequence ID" value="SAM04670.1"/>
    <property type="molecule type" value="Genomic_DNA"/>
</dbReference>
<dbReference type="FunCoup" id="A0A168QGU6">
    <property type="interactions" value="903"/>
</dbReference>
<dbReference type="GO" id="GO:0031145">
    <property type="term" value="P:anaphase-promoting complex-dependent catabolic process"/>
    <property type="evidence" value="ECO:0007669"/>
    <property type="project" value="TreeGrafter"/>
</dbReference>
<dbReference type="GO" id="GO:0005680">
    <property type="term" value="C:anaphase-promoting complex"/>
    <property type="evidence" value="ECO:0007669"/>
    <property type="project" value="TreeGrafter"/>
</dbReference>
<sequence>MEDTTLKPTNTAAKCPNASTKPILAMPRPLSDTLNIRSEVDQKPSSSTMDKPKPTLTKRKTAKSSTTTTNTDTNNNKGKQRQPTMLDYLYQANPTNPPPGVTISPSTSSSSTNTPKATTSSTLRTLAKTDSRASRVRSGDKRKASSLQPTSDPQYMLKRPHSGHAAIKAVDHGWLNSPRPVKKTLQRMGSFNLTNTKEATDLDHDTLGFNERVAKALGYSRGKRILSFVPAPPEYNKTEDPRHKLLPLYTAGGRRGVSSLGNDGEEEASKRHIVTAPEKILDAPCMKDDYYLNLLDWSSQNVVAIGLDQSVYLWNADNGSIQDLNYKGDDPVTSLSWSDDGSYLAIGIESGDTQIWDVESNTKLRSMMGRRCRVGVLSWQKHLLSSGAKDGSIWHHDVRVKQHKTAELLKHEDEVCGLEWSPDGIGLASGGNDHLVCVWDARSSSTGPKFCKDIHLGAIKALAWCPWNHHVLATGGGREDKKIHFWNTKTTARVQSVQTSAQVTSLRWSRHYREIVSTHGFPNNQISVWSYPKLQKVVDIPGHDSRILHSALSPDGQVLATTAADENLKFWRIFDNDGSYGPILPKAQSERTAFIRKTTSLR</sequence>
<gene>
    <name evidence="10" type="primary">ABSGL_10536.1 scaffold 12026</name>
</gene>
<evidence type="ECO:0000256" key="5">
    <source>
        <dbReference type="ARBA" id="ARBA00022776"/>
    </source>
</evidence>
<evidence type="ECO:0000256" key="1">
    <source>
        <dbReference type="ARBA" id="ARBA00006445"/>
    </source>
</evidence>
<keyword evidence="4" id="KW-0677">Repeat</keyword>
<dbReference type="PROSITE" id="PS50082">
    <property type="entry name" value="WD_REPEATS_2"/>
    <property type="match status" value="3"/>
</dbReference>